<evidence type="ECO:0000256" key="1">
    <source>
        <dbReference type="ARBA" id="ARBA00009991"/>
    </source>
</evidence>
<dbReference type="InterPro" id="IPR007472">
    <property type="entry name" value="N-end_Aminoacyl_Trfase_C"/>
</dbReference>
<dbReference type="PANTHER" id="PTHR21367:SF1">
    <property type="entry name" value="ARGINYL-TRNA--PROTEIN TRANSFERASE 1"/>
    <property type="match status" value="1"/>
</dbReference>
<evidence type="ECO:0000256" key="2">
    <source>
        <dbReference type="ARBA" id="ARBA00012025"/>
    </source>
</evidence>
<keyword evidence="3" id="KW-0808">Transferase</keyword>
<name>A0A4E9EJA3_GIBZA</name>
<protein>
    <recommendedName>
        <fullName evidence="2">arginyltransferase</fullName>
        <ecNumber evidence="2">2.3.2.8</ecNumber>
    </recommendedName>
</protein>
<dbReference type="Pfam" id="PF01138">
    <property type="entry name" value="RNase_PH"/>
    <property type="match status" value="1"/>
</dbReference>
<dbReference type="GO" id="GO:0004057">
    <property type="term" value="F:arginyl-tRNA--protein transferase activity"/>
    <property type="evidence" value="ECO:0007669"/>
    <property type="project" value="UniProtKB-EC"/>
</dbReference>
<gene>
    <name evidence="9" type="ORF">FUG_LOCUS474700</name>
</gene>
<feature type="domain" description="N-end rule aminoacyl transferase C-terminal" evidence="8">
    <location>
        <begin position="103"/>
        <end position="238"/>
    </location>
</feature>
<dbReference type="GO" id="GO:0005737">
    <property type="term" value="C:cytoplasm"/>
    <property type="evidence" value="ECO:0007669"/>
    <property type="project" value="TreeGrafter"/>
</dbReference>
<dbReference type="PANTHER" id="PTHR21367">
    <property type="entry name" value="ARGININE-TRNA-PROTEIN TRANSFERASE 1"/>
    <property type="match status" value="1"/>
</dbReference>
<dbReference type="InterPro" id="IPR016181">
    <property type="entry name" value="Acyl_CoA_acyltransferase"/>
</dbReference>
<dbReference type="InterPro" id="IPR027408">
    <property type="entry name" value="PNPase/RNase_PH_dom_sf"/>
</dbReference>
<feature type="compositionally biased region" description="Basic and acidic residues" evidence="5">
    <location>
        <begin position="275"/>
        <end position="296"/>
    </location>
</feature>
<dbReference type="InterPro" id="IPR030700">
    <property type="entry name" value="N-end_Aminoacyl_Trfase"/>
</dbReference>
<comment type="similarity">
    <text evidence="1">Belongs to the R-transferase family.</text>
</comment>
<feature type="region of interest" description="Disordered" evidence="5">
    <location>
        <begin position="664"/>
        <end position="689"/>
    </location>
</feature>
<dbReference type="SUPFAM" id="SSF55729">
    <property type="entry name" value="Acyl-CoA N-acyltransferases (Nat)"/>
    <property type="match status" value="1"/>
</dbReference>
<organism evidence="9">
    <name type="scientific">Gibberella zeae</name>
    <name type="common">Wheat head blight fungus</name>
    <name type="synonym">Fusarium graminearum</name>
    <dbReference type="NCBI Taxonomy" id="5518"/>
    <lineage>
        <taxon>Eukaryota</taxon>
        <taxon>Fungi</taxon>
        <taxon>Dikarya</taxon>
        <taxon>Ascomycota</taxon>
        <taxon>Pezizomycotina</taxon>
        <taxon>Sordariomycetes</taxon>
        <taxon>Hypocreomycetidae</taxon>
        <taxon>Hypocreales</taxon>
        <taxon>Nectriaceae</taxon>
        <taxon>Fusarium</taxon>
    </lineage>
</organism>
<feature type="domain" description="N-end aminoacyl transferase N-terminal" evidence="7">
    <location>
        <begin position="1"/>
        <end position="31"/>
    </location>
</feature>
<evidence type="ECO:0000259" key="6">
    <source>
        <dbReference type="Pfam" id="PF01138"/>
    </source>
</evidence>
<dbReference type="Pfam" id="PF04377">
    <property type="entry name" value="ATE_C"/>
    <property type="match status" value="1"/>
</dbReference>
<evidence type="ECO:0000256" key="3">
    <source>
        <dbReference type="ARBA" id="ARBA00022679"/>
    </source>
</evidence>
<evidence type="ECO:0000259" key="7">
    <source>
        <dbReference type="Pfam" id="PF04376"/>
    </source>
</evidence>
<sequence length="733" mass="81867">MYRPDQRRSCCPHYTIRLDSTRFKPSRDQRQTINRFNKFVLGGLYTKEASRLYPRSRDEAKKRDNHFDLVERIHEAEDANVQKPPEAAHKLVVTLEHDDFTEEKFAIYENYQRVVHKDSPSEISKSGFKRFLCSSPLRRETMVVPDGRERRLGSYHQCYRLDGKLVAIGVLDLLPECVSSVYFLYHESIHQHAPGKLGALYEIALAIEEGYGWWYPGFYIHSCSKMRYKIDYSPQFVLDPESLTWDPLDRGMLDLLDKKPFVSLSLEKKHAIKSDGEKPSVLNEEVKTSDSTETKGPDSPGPGEEEDSDWLFTSGMPGIPPIASAATWDMDHIALKIAPGGPLYETSDLVSWDERGVKEHPGLKAAVAELVAATGPDLMDRICLNNWLYAAIVINMASQQNLFSPAELAYLHQSLSLRPPIRPDGRSPTQFRPLTAETGVLPGTNGSARVHFADGTEAIVGVKAEIEKTGGSQEQNDDQDRSRNDWLELAVEIPGQRDDEASTVFLAEMLREALLADNEFAKKLRINRRFHWRLYLDVLLISPPLSYPLPLLSLTTHLALLATRLPRLKSEGDEDPMFDDDWESSTFLYPRDGAEAEGSRPPITLLVVAIGDNTIFDPAKEELAVAESALAVSVAEVRKIKADGEMDVDKKGRELKLLSIRTVDPPSRLTPPGVPHITNNSAQKGEAQTTEGVWKAPLGGTKFGVMDGIIQSVLEKGGVVDEVLDGLEGVELS</sequence>
<proteinExistence type="inferred from homology"/>
<dbReference type="InterPro" id="IPR007471">
    <property type="entry name" value="N-end_Aminoacyl_Trfase_N"/>
</dbReference>
<feature type="compositionally biased region" description="Polar residues" evidence="5">
    <location>
        <begin position="677"/>
        <end position="689"/>
    </location>
</feature>
<dbReference type="SUPFAM" id="SSF54211">
    <property type="entry name" value="Ribosomal protein S5 domain 2-like"/>
    <property type="match status" value="1"/>
</dbReference>
<evidence type="ECO:0000256" key="5">
    <source>
        <dbReference type="SAM" id="MobiDB-lite"/>
    </source>
</evidence>
<evidence type="ECO:0000256" key="4">
    <source>
        <dbReference type="ARBA" id="ARBA00023315"/>
    </source>
</evidence>
<dbReference type="Pfam" id="PF04376">
    <property type="entry name" value="ATE_N"/>
    <property type="match status" value="1"/>
</dbReference>
<reference evidence="9" key="1">
    <citation type="submission" date="2019-04" db="EMBL/GenBank/DDBJ databases">
        <authorList>
            <person name="Melise S."/>
            <person name="Noan J."/>
            <person name="Okalmin O."/>
        </authorList>
    </citation>
    <scope>NUCLEOTIDE SEQUENCE</scope>
    <source>
        <strain evidence="9">FN9</strain>
    </source>
</reference>
<evidence type="ECO:0000313" key="9">
    <source>
        <dbReference type="EMBL" id="VIO62296.1"/>
    </source>
</evidence>
<dbReference type="Gene3D" id="3.30.230.70">
    <property type="entry name" value="GHMP Kinase, N-terminal domain"/>
    <property type="match status" value="1"/>
</dbReference>
<dbReference type="InterPro" id="IPR020568">
    <property type="entry name" value="Ribosomal_Su5_D2-typ_SF"/>
</dbReference>
<feature type="domain" description="Exoribonuclease phosphorolytic" evidence="6">
    <location>
        <begin position="430"/>
        <end position="566"/>
    </location>
</feature>
<dbReference type="AlphaFoldDB" id="A0A4E9EJA3"/>
<feature type="region of interest" description="Disordered" evidence="5">
    <location>
        <begin position="275"/>
        <end position="312"/>
    </location>
</feature>
<dbReference type="EC" id="2.3.2.8" evidence="2"/>
<dbReference type="InterPro" id="IPR001247">
    <property type="entry name" value="ExoRNase_PH_dom1"/>
</dbReference>
<dbReference type="EMBL" id="CAAKMV010000162">
    <property type="protein sequence ID" value="VIO62296.1"/>
    <property type="molecule type" value="Genomic_DNA"/>
</dbReference>
<dbReference type="GO" id="GO:0000176">
    <property type="term" value="C:nuclear exosome (RNase complex)"/>
    <property type="evidence" value="ECO:0007669"/>
    <property type="project" value="UniProtKB-ARBA"/>
</dbReference>
<accession>A0A4E9EJA3</accession>
<evidence type="ECO:0000259" key="8">
    <source>
        <dbReference type="Pfam" id="PF04377"/>
    </source>
</evidence>
<keyword evidence="4" id="KW-0012">Acyltransferase</keyword>